<keyword evidence="4" id="KW-1185">Reference proteome</keyword>
<evidence type="ECO:0000256" key="1">
    <source>
        <dbReference type="SAM" id="MobiDB-lite"/>
    </source>
</evidence>
<feature type="transmembrane region" description="Helical" evidence="2">
    <location>
        <begin position="71"/>
        <end position="94"/>
    </location>
</feature>
<dbReference type="SUPFAM" id="SSF103473">
    <property type="entry name" value="MFS general substrate transporter"/>
    <property type="match status" value="1"/>
</dbReference>
<reference evidence="3 4" key="1">
    <citation type="submission" date="2024-09" db="EMBL/GenBank/DDBJ databases">
        <authorList>
            <person name="Sun Q."/>
            <person name="Mori K."/>
        </authorList>
    </citation>
    <scope>NUCLEOTIDE SEQUENCE [LARGE SCALE GENOMIC DNA]</scope>
    <source>
        <strain evidence="3 4">CCM 3426</strain>
    </source>
</reference>
<accession>A0ABV5ICM7</accession>
<evidence type="ECO:0000313" key="3">
    <source>
        <dbReference type="EMBL" id="MFB9202072.1"/>
    </source>
</evidence>
<feature type="transmembrane region" description="Helical" evidence="2">
    <location>
        <begin position="36"/>
        <end position="65"/>
    </location>
</feature>
<name>A0ABV5ICM7_9ACTN</name>
<keyword evidence="2" id="KW-1133">Transmembrane helix</keyword>
<evidence type="ECO:0000313" key="4">
    <source>
        <dbReference type="Proteomes" id="UP001589647"/>
    </source>
</evidence>
<feature type="compositionally biased region" description="Pro residues" evidence="1">
    <location>
        <begin position="1"/>
        <end position="13"/>
    </location>
</feature>
<organism evidence="3 4">
    <name type="scientific">Nonomuraea spiralis</name>
    <dbReference type="NCBI Taxonomy" id="46182"/>
    <lineage>
        <taxon>Bacteria</taxon>
        <taxon>Bacillati</taxon>
        <taxon>Actinomycetota</taxon>
        <taxon>Actinomycetes</taxon>
        <taxon>Streptosporangiales</taxon>
        <taxon>Streptosporangiaceae</taxon>
        <taxon>Nonomuraea</taxon>
    </lineage>
</organism>
<keyword evidence="2" id="KW-0812">Transmembrane</keyword>
<evidence type="ECO:0000256" key="2">
    <source>
        <dbReference type="SAM" id="Phobius"/>
    </source>
</evidence>
<comment type="caution">
    <text evidence="3">The sequence shown here is derived from an EMBL/GenBank/DDBJ whole genome shotgun (WGS) entry which is preliminary data.</text>
</comment>
<gene>
    <name evidence="3" type="ORF">ACFFV7_12810</name>
</gene>
<protein>
    <submittedName>
        <fullName evidence="3">Uncharacterized protein</fullName>
    </submittedName>
</protein>
<dbReference type="RefSeq" id="WP_189647155.1">
    <property type="nucleotide sequence ID" value="NZ_BMRC01000004.1"/>
</dbReference>
<keyword evidence="2" id="KW-0472">Membrane</keyword>
<feature type="region of interest" description="Disordered" evidence="1">
    <location>
        <begin position="1"/>
        <end position="32"/>
    </location>
</feature>
<dbReference type="InterPro" id="IPR036259">
    <property type="entry name" value="MFS_trans_sf"/>
</dbReference>
<proteinExistence type="predicted"/>
<sequence>MTTPPPQPPPQGPWGPQHQGRQPPPPPPPSGRDSTLVLIATLVAGLFAYSAVNVIVFFAVLFAALDGADKALVIGAAVLLAVVGLGGGLGFGLVRRPWSRGLGLGLAIGWALWSMLSAGVCTGLNPSMYG</sequence>
<dbReference type="EMBL" id="JBHMEI010000006">
    <property type="protein sequence ID" value="MFB9202072.1"/>
    <property type="molecule type" value="Genomic_DNA"/>
</dbReference>
<dbReference type="Proteomes" id="UP001589647">
    <property type="component" value="Unassembled WGS sequence"/>
</dbReference>
<feature type="transmembrane region" description="Helical" evidence="2">
    <location>
        <begin position="101"/>
        <end position="125"/>
    </location>
</feature>